<keyword evidence="1" id="KW-0378">Hydrolase</keyword>
<organism evidence="3 4">
    <name type="scientific">Oceanicoccus sagamiensis</name>
    <dbReference type="NCBI Taxonomy" id="716816"/>
    <lineage>
        <taxon>Bacteria</taxon>
        <taxon>Pseudomonadati</taxon>
        <taxon>Pseudomonadota</taxon>
        <taxon>Gammaproteobacteria</taxon>
        <taxon>Cellvibrionales</taxon>
        <taxon>Spongiibacteraceae</taxon>
        <taxon>Oceanicoccus</taxon>
    </lineage>
</organism>
<sequence length="298" mass="32581">MKTLRNFFLNLKVISIMVYSAILGRAYLKDYQPETLCYCQSGGREMMLDIYRPKAPSAAPLPVILWFHGGAWKMGNRQAIERIAAEQLERGFALVSVSYSLSDIAQWPSQCHEAKAALRYLRANASELGINADKIIAAGMSAGAHMACMLGVSADHQTLNGELGEHNDQPNTVQGVLALYPPTDFLSVPEDYDGLLDYYAPDSPVTELLGESIRTAPEKADLASPAKLANKDCPPTLLLHGDADPIVPIAQSELMHSALLNAGAQSEFIPVADYTHGDYRFNRDQPAEKISSFLQTLI</sequence>
<dbReference type="Gene3D" id="3.40.50.1820">
    <property type="entry name" value="alpha/beta hydrolase"/>
    <property type="match status" value="1"/>
</dbReference>
<dbReference type="STRING" id="716816.BST96_20235"/>
<feature type="domain" description="BD-FAE-like" evidence="2">
    <location>
        <begin position="48"/>
        <end position="259"/>
    </location>
</feature>
<dbReference type="PANTHER" id="PTHR48081">
    <property type="entry name" value="AB HYDROLASE SUPERFAMILY PROTEIN C4A8.06C"/>
    <property type="match status" value="1"/>
</dbReference>
<dbReference type="Pfam" id="PF20434">
    <property type="entry name" value="BD-FAE"/>
    <property type="match status" value="1"/>
</dbReference>
<dbReference type="EMBL" id="CP019343">
    <property type="protein sequence ID" value="ARN76227.1"/>
    <property type="molecule type" value="Genomic_DNA"/>
</dbReference>
<name>A0A1X9NN86_9GAMM</name>
<evidence type="ECO:0000313" key="3">
    <source>
        <dbReference type="EMBL" id="ARN76227.1"/>
    </source>
</evidence>
<dbReference type="KEGG" id="osg:BST96_20235"/>
<dbReference type="InterPro" id="IPR050300">
    <property type="entry name" value="GDXG_lipolytic_enzyme"/>
</dbReference>
<dbReference type="GO" id="GO:0016787">
    <property type="term" value="F:hydrolase activity"/>
    <property type="evidence" value="ECO:0007669"/>
    <property type="project" value="UniProtKB-KW"/>
</dbReference>
<dbReference type="RefSeq" id="WP_085760427.1">
    <property type="nucleotide sequence ID" value="NZ_CP019343.1"/>
</dbReference>
<evidence type="ECO:0000259" key="2">
    <source>
        <dbReference type="Pfam" id="PF20434"/>
    </source>
</evidence>
<dbReference type="AlphaFoldDB" id="A0A1X9NN86"/>
<protein>
    <recommendedName>
        <fullName evidence="2">BD-FAE-like domain-containing protein</fullName>
    </recommendedName>
</protein>
<dbReference type="PANTHER" id="PTHR48081:SF13">
    <property type="entry name" value="ALPHA_BETA HYDROLASE"/>
    <property type="match status" value="1"/>
</dbReference>
<gene>
    <name evidence="3" type="ORF">BST96_20235</name>
</gene>
<reference evidence="3 4" key="1">
    <citation type="submission" date="2016-11" db="EMBL/GenBank/DDBJ databases">
        <title>Trade-off between light-utilization and light-protection in marine flavobacteria.</title>
        <authorList>
            <person name="Kumagai Y."/>
        </authorList>
    </citation>
    <scope>NUCLEOTIDE SEQUENCE [LARGE SCALE GENOMIC DNA]</scope>
    <source>
        <strain evidence="3 4">NBRC 107125</strain>
    </source>
</reference>
<keyword evidence="4" id="KW-1185">Reference proteome</keyword>
<dbReference type="InterPro" id="IPR029058">
    <property type="entry name" value="AB_hydrolase_fold"/>
</dbReference>
<dbReference type="InterPro" id="IPR049492">
    <property type="entry name" value="BD-FAE-like_dom"/>
</dbReference>
<dbReference type="SUPFAM" id="SSF53474">
    <property type="entry name" value="alpha/beta-Hydrolases"/>
    <property type="match status" value="1"/>
</dbReference>
<evidence type="ECO:0000313" key="4">
    <source>
        <dbReference type="Proteomes" id="UP000193450"/>
    </source>
</evidence>
<evidence type="ECO:0000256" key="1">
    <source>
        <dbReference type="ARBA" id="ARBA00022801"/>
    </source>
</evidence>
<dbReference type="OrthoDB" id="9771666at2"/>
<dbReference type="Proteomes" id="UP000193450">
    <property type="component" value="Chromosome"/>
</dbReference>
<accession>A0A1X9NN86</accession>
<proteinExistence type="predicted"/>